<name>A0A4C1XBT0_EUMVA</name>
<evidence type="ECO:0000313" key="3">
    <source>
        <dbReference type="Proteomes" id="UP000299102"/>
    </source>
</evidence>
<proteinExistence type="predicted"/>
<gene>
    <name evidence="2" type="ORF">EVAR_26766_1</name>
</gene>
<dbReference type="EMBL" id="BGZK01000798">
    <property type="protein sequence ID" value="GBP60868.1"/>
    <property type="molecule type" value="Genomic_DNA"/>
</dbReference>
<organism evidence="2 3">
    <name type="scientific">Eumeta variegata</name>
    <name type="common">Bagworm moth</name>
    <name type="synonym">Eumeta japonica</name>
    <dbReference type="NCBI Taxonomy" id="151549"/>
    <lineage>
        <taxon>Eukaryota</taxon>
        <taxon>Metazoa</taxon>
        <taxon>Ecdysozoa</taxon>
        <taxon>Arthropoda</taxon>
        <taxon>Hexapoda</taxon>
        <taxon>Insecta</taxon>
        <taxon>Pterygota</taxon>
        <taxon>Neoptera</taxon>
        <taxon>Endopterygota</taxon>
        <taxon>Lepidoptera</taxon>
        <taxon>Glossata</taxon>
        <taxon>Ditrysia</taxon>
        <taxon>Tineoidea</taxon>
        <taxon>Psychidae</taxon>
        <taxon>Oiketicinae</taxon>
        <taxon>Eumeta</taxon>
    </lineage>
</organism>
<comment type="caution">
    <text evidence="2">The sequence shown here is derived from an EMBL/GenBank/DDBJ whole genome shotgun (WGS) entry which is preliminary data.</text>
</comment>
<sequence length="81" mass="8835">MVLLVVAGKPDRSTPSNTIELDDGCLNVNLMSRRDDDEARNGPGARAHMLSSALLGGRLPEPSCEEWRRPNTNNHLGLGRI</sequence>
<protein>
    <submittedName>
        <fullName evidence="2">Uncharacterized protein</fullName>
    </submittedName>
</protein>
<dbReference type="Proteomes" id="UP000299102">
    <property type="component" value="Unassembled WGS sequence"/>
</dbReference>
<evidence type="ECO:0000313" key="2">
    <source>
        <dbReference type="EMBL" id="GBP60868.1"/>
    </source>
</evidence>
<dbReference type="AlphaFoldDB" id="A0A4C1XBT0"/>
<evidence type="ECO:0000256" key="1">
    <source>
        <dbReference type="SAM" id="MobiDB-lite"/>
    </source>
</evidence>
<accession>A0A4C1XBT0</accession>
<keyword evidence="3" id="KW-1185">Reference proteome</keyword>
<feature type="region of interest" description="Disordered" evidence="1">
    <location>
        <begin position="60"/>
        <end position="81"/>
    </location>
</feature>
<reference evidence="2 3" key="1">
    <citation type="journal article" date="2019" name="Commun. Biol.">
        <title>The bagworm genome reveals a unique fibroin gene that provides high tensile strength.</title>
        <authorList>
            <person name="Kono N."/>
            <person name="Nakamura H."/>
            <person name="Ohtoshi R."/>
            <person name="Tomita M."/>
            <person name="Numata K."/>
            <person name="Arakawa K."/>
        </authorList>
    </citation>
    <scope>NUCLEOTIDE SEQUENCE [LARGE SCALE GENOMIC DNA]</scope>
</reference>